<dbReference type="InterPro" id="IPR030183">
    <property type="entry name" value="SLAC/SLAH"/>
</dbReference>
<evidence type="ECO:0000256" key="6">
    <source>
        <dbReference type="ARBA" id="ARBA00022692"/>
    </source>
</evidence>
<dbReference type="InterPro" id="IPR004695">
    <property type="entry name" value="SLAC1/Mae1/Ssu1/TehA"/>
</dbReference>
<keyword evidence="9 10" id="KW-0472">Membrane</keyword>
<dbReference type="GO" id="GO:0008308">
    <property type="term" value="F:voltage-gated monoatomic anion channel activity"/>
    <property type="evidence" value="ECO:0007669"/>
    <property type="project" value="InterPro"/>
</dbReference>
<evidence type="ECO:0000313" key="12">
    <source>
        <dbReference type="Proteomes" id="UP000639772"/>
    </source>
</evidence>
<evidence type="ECO:0000256" key="2">
    <source>
        <dbReference type="ARBA" id="ARBA00004236"/>
    </source>
</evidence>
<evidence type="ECO:0000256" key="4">
    <source>
        <dbReference type="ARBA" id="ARBA00022448"/>
    </source>
</evidence>
<keyword evidence="6 10" id="KW-0812">Transmembrane</keyword>
<comment type="similarity">
    <text evidence="3">Belongs to the SLAC1 S-type anion channel family.</text>
</comment>
<dbReference type="CDD" id="cd09323">
    <property type="entry name" value="TDT_SLAC1_like"/>
    <property type="match status" value="1"/>
</dbReference>
<feature type="transmembrane region" description="Helical" evidence="10">
    <location>
        <begin position="470"/>
        <end position="491"/>
    </location>
</feature>
<dbReference type="OrthoDB" id="1099at2759"/>
<reference evidence="11 12" key="1">
    <citation type="journal article" date="2020" name="Nat. Food">
        <title>A phased Vanilla planifolia genome enables genetic improvement of flavour and production.</title>
        <authorList>
            <person name="Hasing T."/>
            <person name="Tang H."/>
            <person name="Brym M."/>
            <person name="Khazi F."/>
            <person name="Huang T."/>
            <person name="Chambers A.H."/>
        </authorList>
    </citation>
    <scope>NUCLEOTIDE SEQUENCE [LARGE SCALE GENOMIC DNA]</scope>
    <source>
        <tissue evidence="11">Leaf</tissue>
    </source>
</reference>
<dbReference type="AlphaFoldDB" id="A0A835VED9"/>
<dbReference type="PANTHER" id="PTHR31269:SF2">
    <property type="entry name" value="S-TYPE ANION CHANNEL SLAH3"/>
    <property type="match status" value="1"/>
</dbReference>
<dbReference type="GO" id="GO:0012505">
    <property type="term" value="C:endomembrane system"/>
    <property type="evidence" value="ECO:0007669"/>
    <property type="project" value="UniProtKB-SubCell"/>
</dbReference>
<dbReference type="InterPro" id="IPR038665">
    <property type="entry name" value="Voltage-dep_anion_channel_sf"/>
</dbReference>
<organism evidence="11 12">
    <name type="scientific">Vanilla planifolia</name>
    <name type="common">Vanilla</name>
    <dbReference type="NCBI Taxonomy" id="51239"/>
    <lineage>
        <taxon>Eukaryota</taxon>
        <taxon>Viridiplantae</taxon>
        <taxon>Streptophyta</taxon>
        <taxon>Embryophyta</taxon>
        <taxon>Tracheophyta</taxon>
        <taxon>Spermatophyta</taxon>
        <taxon>Magnoliopsida</taxon>
        <taxon>Liliopsida</taxon>
        <taxon>Asparagales</taxon>
        <taxon>Orchidaceae</taxon>
        <taxon>Vanilloideae</taxon>
        <taxon>Vanilleae</taxon>
        <taxon>Vanilla</taxon>
    </lineage>
</organism>
<keyword evidence="8" id="KW-0406">Ion transport</keyword>
<feature type="transmembrane region" description="Helical" evidence="10">
    <location>
        <begin position="256"/>
        <end position="282"/>
    </location>
</feature>
<feature type="transmembrane region" description="Helical" evidence="10">
    <location>
        <begin position="440"/>
        <end position="458"/>
    </location>
</feature>
<evidence type="ECO:0000256" key="5">
    <source>
        <dbReference type="ARBA" id="ARBA00022475"/>
    </source>
</evidence>
<evidence type="ECO:0000256" key="7">
    <source>
        <dbReference type="ARBA" id="ARBA00022989"/>
    </source>
</evidence>
<feature type="transmembrane region" description="Helical" evidence="10">
    <location>
        <begin position="383"/>
        <end position="401"/>
    </location>
</feature>
<evidence type="ECO:0000256" key="8">
    <source>
        <dbReference type="ARBA" id="ARBA00023065"/>
    </source>
</evidence>
<name>A0A835VED9_VANPL</name>
<proteinExistence type="inferred from homology"/>
<feature type="transmembrane region" description="Helical" evidence="10">
    <location>
        <begin position="294"/>
        <end position="316"/>
    </location>
</feature>
<evidence type="ECO:0000256" key="10">
    <source>
        <dbReference type="SAM" id="Phobius"/>
    </source>
</evidence>
<comment type="caution">
    <text evidence="11">The sequence shown here is derived from an EMBL/GenBank/DDBJ whole genome shotgun (WGS) entry which is preliminary data.</text>
</comment>
<feature type="transmembrane region" description="Helical" evidence="10">
    <location>
        <begin position="503"/>
        <end position="527"/>
    </location>
</feature>
<dbReference type="Pfam" id="PF03595">
    <property type="entry name" value="SLAC1"/>
    <property type="match status" value="1"/>
</dbReference>
<feature type="transmembrane region" description="Helical" evidence="10">
    <location>
        <begin position="322"/>
        <end position="339"/>
    </location>
</feature>
<keyword evidence="7 10" id="KW-1133">Transmembrane helix</keyword>
<dbReference type="Proteomes" id="UP000639772">
    <property type="component" value="Unassembled WGS sequence"/>
</dbReference>
<gene>
    <name evidence="11" type="ORF">HPP92_004909</name>
</gene>
<feature type="transmembrane region" description="Helical" evidence="10">
    <location>
        <begin position="48"/>
        <end position="68"/>
    </location>
</feature>
<dbReference type="EMBL" id="JADCNM010000002">
    <property type="protein sequence ID" value="KAG0493915.1"/>
    <property type="molecule type" value="Genomic_DNA"/>
</dbReference>
<accession>A0A835VED9</accession>
<feature type="transmembrane region" description="Helical" evidence="10">
    <location>
        <begin position="413"/>
        <end position="434"/>
    </location>
</feature>
<evidence type="ECO:0000256" key="3">
    <source>
        <dbReference type="ARBA" id="ARBA00007808"/>
    </source>
</evidence>
<comment type="subcellular location">
    <subcellularLocation>
        <location evidence="2">Cell membrane</location>
    </subcellularLocation>
    <subcellularLocation>
        <location evidence="1">Endomembrane system</location>
        <topology evidence="1">Multi-pass membrane protein</topology>
    </subcellularLocation>
</comment>
<evidence type="ECO:0000256" key="9">
    <source>
        <dbReference type="ARBA" id="ARBA00023136"/>
    </source>
</evidence>
<dbReference type="GO" id="GO:0005886">
    <property type="term" value="C:plasma membrane"/>
    <property type="evidence" value="ECO:0007669"/>
    <property type="project" value="UniProtKB-SubCell"/>
</dbReference>
<dbReference type="GO" id="GO:0006873">
    <property type="term" value="P:intracellular monoatomic ion homeostasis"/>
    <property type="evidence" value="ECO:0007669"/>
    <property type="project" value="InterPro"/>
</dbReference>
<protein>
    <submittedName>
        <fullName evidence="11">Uncharacterized protein</fullName>
    </submittedName>
</protein>
<dbReference type="Gene3D" id="1.50.10.150">
    <property type="entry name" value="Voltage-dependent anion channel"/>
    <property type="match status" value="1"/>
</dbReference>
<dbReference type="PANTHER" id="PTHR31269">
    <property type="entry name" value="S-TYPE ANION CHANNEL SLAH3"/>
    <property type="match status" value="1"/>
</dbReference>
<keyword evidence="4" id="KW-0813">Transport</keyword>
<sequence>MNIKLCPNVVGSVIKLTAAHQDESRRKACDKYKNACASLPLHSWPHFLLTQVSICFVFVLLSGLQMAIQKKHDLPITTDIPPADPTIEVGKVKDTLHSVSTSMPVKPSPKSTEQSIELKQYIEATTPEQKTPSSRMVRSKCYDSFRTGSGRFETQVSNIYGKTQEIVESKDDVQVDESETPSAERYFDALEGPELESLKKSESLILPEDEKWPFLLRFPVSTFSMPVGLAIQALLCKNIATSPTMNFMHVRPAVNFVLWCISLVLMISVASIYSLKIIFYFAAVKREFLHPVRVNFFFTPWIGCMLIVVSVPPLVAQNLNDAIWYVLVVPVLCLILKIYGQWMMGGDRRLSKVANPSNYLSVAANFSASLMGSYVGLKEGAAFFFAVGLAHYIVLFVTLYQRLPTNETLPKELHPVFFLFVAAPSLACLSWTMISGNFDFFSRMLYFVALFLYASLAVRLNFFRGFRFSLAWWAYSVPTTSVAIASIKYTAEVNNNFTKFLSAALSSISALVVAAVLITTILQAFVFHSLFPNDIAIAITVKRDCSALLHNCRTMESSASENIPSTKCIPLQEISCSENPEDAAVCKASYYDKRLRNLGKW</sequence>
<evidence type="ECO:0000313" key="11">
    <source>
        <dbReference type="EMBL" id="KAG0493915.1"/>
    </source>
</evidence>
<keyword evidence="5" id="KW-1003">Cell membrane</keyword>
<evidence type="ECO:0000256" key="1">
    <source>
        <dbReference type="ARBA" id="ARBA00004127"/>
    </source>
</evidence>